<evidence type="ECO:0000313" key="2">
    <source>
        <dbReference type="Proteomes" id="UP000050482"/>
    </source>
</evidence>
<name>A0A0P9CRG6_9BACL</name>
<dbReference type="PATRIC" id="fig|471514.4.peg.1075"/>
<reference evidence="1 2" key="1">
    <citation type="submission" date="2015-09" db="EMBL/GenBank/DDBJ databases">
        <title>Draft genome sequence of Alicyclobacillus ferrooxydans DSM 22381.</title>
        <authorList>
            <person name="Hemp J."/>
        </authorList>
    </citation>
    <scope>NUCLEOTIDE SEQUENCE [LARGE SCALE GENOMIC DNA]</scope>
    <source>
        <strain evidence="1 2">TC-34</strain>
    </source>
</reference>
<accession>A0A0P9CRG6</accession>
<evidence type="ECO:0000313" key="1">
    <source>
        <dbReference type="EMBL" id="KPV42026.1"/>
    </source>
</evidence>
<dbReference type="STRING" id="471514.AN477_19855"/>
<keyword evidence="2" id="KW-1185">Reference proteome</keyword>
<sequence length="179" mass="19798">MFREFPQAYGHVRLKTWDEWANEYIKRSWYVGGNLNEAIQRAERDGFKPRIRYDDHNLVEDNGFGLILALLGNTAGATGLQYVALGQSNTAPTGVETELPDEQIRIAISSSSIANNQLTVTGYFDTDQANVLLGSAALFGNGATDVANSGTIYSYVTYQQFTKNNLESLTAQWALGFTR</sequence>
<organism evidence="1 2">
    <name type="scientific">Alicyclobacillus ferrooxydans</name>
    <dbReference type="NCBI Taxonomy" id="471514"/>
    <lineage>
        <taxon>Bacteria</taxon>
        <taxon>Bacillati</taxon>
        <taxon>Bacillota</taxon>
        <taxon>Bacilli</taxon>
        <taxon>Bacillales</taxon>
        <taxon>Alicyclobacillaceae</taxon>
        <taxon>Alicyclobacillus</taxon>
    </lineage>
</organism>
<dbReference type="EMBL" id="LJCO01000085">
    <property type="protein sequence ID" value="KPV42026.1"/>
    <property type="molecule type" value="Genomic_DNA"/>
</dbReference>
<dbReference type="OrthoDB" id="9981697at2"/>
<protein>
    <submittedName>
        <fullName evidence="1">Uncharacterized protein</fullName>
    </submittedName>
</protein>
<dbReference type="RefSeq" id="WP_054970933.1">
    <property type="nucleotide sequence ID" value="NZ_LJCO01000085.1"/>
</dbReference>
<dbReference type="AlphaFoldDB" id="A0A0P9CRG6"/>
<proteinExistence type="predicted"/>
<gene>
    <name evidence="1" type="ORF">AN477_19855</name>
</gene>
<comment type="caution">
    <text evidence="1">The sequence shown here is derived from an EMBL/GenBank/DDBJ whole genome shotgun (WGS) entry which is preliminary data.</text>
</comment>
<dbReference type="Proteomes" id="UP000050482">
    <property type="component" value="Unassembled WGS sequence"/>
</dbReference>